<dbReference type="CDD" id="cd16105">
    <property type="entry name" value="Ubl_ASPSCR1_like"/>
    <property type="match status" value="1"/>
</dbReference>
<dbReference type="Gene3D" id="3.10.20.90">
    <property type="entry name" value="Phosphatidylinositol 3-kinase Catalytic Subunit, Chain A, domain 1"/>
    <property type="match status" value="1"/>
</dbReference>
<dbReference type="PANTHER" id="PTHR46467:SF1">
    <property type="entry name" value="TETHER CONTAINING UBX DOMAIN FOR GLUT4"/>
    <property type="match status" value="1"/>
</dbReference>
<sequence>MASHVVVIATDLRRTTVKVNPGTYLTDVLQQACSKLNLSSDRYLIKHRQKQVDLSVPFRASGLIPGAKLELVQKSNTPSAIQVALQVPQPDAREIPGGRLIQKFPSDLSLWKVLRQFESGEASNGRNINITARGVAQTTSGSGSGGGQLYYEIPVLNIMGRELASFADFQRTLSQLGYNSGSVLIRLSYRKTDQTLFDAMAEIGQFFNTEAEAENEGVTAPPDAAEKVPDESAQDTPDTPMSEPQNAPADDSGRDQQPIEQEQSSTPSADQPTNQDVMDIDNSQQRDPLQPVNVYLAPLGTAPAAALAAVNEADYTPSIAHAQIHQARLLQSSRNKRLPSDKELEEKAAAEATRIAAIKSILVKIRFPDNTSSDWEVRPSETGRFLYDAVRHVMADDRQSFHLVLPGTKTVIKNDDKPSNSLISAYKISGPTLINLVWDDDVPASVRKQPFLKSNVAQQGQQVKVPEPPVVADDKDDGQTVIKSRQSEQGEGSGDKGGKKMPKWLKLGKK</sequence>
<feature type="region of interest" description="Disordered" evidence="1">
    <location>
        <begin position="456"/>
        <end position="510"/>
    </location>
</feature>
<evidence type="ECO:0000259" key="2">
    <source>
        <dbReference type="Pfam" id="PF11470"/>
    </source>
</evidence>
<comment type="caution">
    <text evidence="3">The sequence shown here is derived from an EMBL/GenBank/DDBJ whole genome shotgun (WGS) entry which is preliminary data.</text>
</comment>
<feature type="region of interest" description="Disordered" evidence="1">
    <location>
        <begin position="212"/>
        <end position="285"/>
    </location>
</feature>
<proteinExistence type="predicted"/>
<name>A0A0P7AHZ7_9HYPO</name>
<dbReference type="PANTHER" id="PTHR46467">
    <property type="entry name" value="TETHER CONTAINING UBX DOMAIN FOR GLUT4"/>
    <property type="match status" value="1"/>
</dbReference>
<dbReference type="Pfam" id="PF11470">
    <property type="entry name" value="TUG-UBL1"/>
    <property type="match status" value="1"/>
</dbReference>
<dbReference type="InterPro" id="IPR029071">
    <property type="entry name" value="Ubiquitin-like_domsf"/>
</dbReference>
<feature type="domain" description="TUG ubiquitin-like" evidence="2">
    <location>
        <begin position="8"/>
        <end position="71"/>
    </location>
</feature>
<feature type="compositionally biased region" description="Basic and acidic residues" evidence="1">
    <location>
        <begin position="485"/>
        <end position="498"/>
    </location>
</feature>
<feature type="compositionally biased region" description="Basic residues" evidence="1">
    <location>
        <begin position="499"/>
        <end position="510"/>
    </location>
</feature>
<organism evidence="3 4">
    <name type="scientific">Neonectria ditissima</name>
    <dbReference type="NCBI Taxonomy" id="78410"/>
    <lineage>
        <taxon>Eukaryota</taxon>
        <taxon>Fungi</taxon>
        <taxon>Dikarya</taxon>
        <taxon>Ascomycota</taxon>
        <taxon>Pezizomycotina</taxon>
        <taxon>Sordariomycetes</taxon>
        <taxon>Hypocreomycetidae</taxon>
        <taxon>Hypocreales</taxon>
        <taxon>Nectriaceae</taxon>
        <taxon>Neonectria</taxon>
    </lineage>
</organism>
<dbReference type="OrthoDB" id="440781at2759"/>
<gene>
    <name evidence="3" type="ORF">AK830_g9457</name>
</gene>
<feature type="compositionally biased region" description="Polar residues" evidence="1">
    <location>
        <begin position="258"/>
        <end position="285"/>
    </location>
</feature>
<dbReference type="GO" id="GO:0006886">
    <property type="term" value="P:intracellular protein transport"/>
    <property type="evidence" value="ECO:0007669"/>
    <property type="project" value="TreeGrafter"/>
</dbReference>
<dbReference type="Proteomes" id="UP000050424">
    <property type="component" value="Unassembled WGS sequence"/>
</dbReference>
<dbReference type="STRING" id="78410.A0A0P7AHZ7"/>
<dbReference type="AlphaFoldDB" id="A0A0P7AHZ7"/>
<evidence type="ECO:0000256" key="1">
    <source>
        <dbReference type="SAM" id="MobiDB-lite"/>
    </source>
</evidence>
<dbReference type="SUPFAM" id="SSF54236">
    <property type="entry name" value="Ubiquitin-like"/>
    <property type="match status" value="2"/>
</dbReference>
<dbReference type="EMBL" id="LKCW01000177">
    <property type="protein sequence ID" value="KPM37102.1"/>
    <property type="molecule type" value="Genomic_DNA"/>
</dbReference>
<accession>A0A0P7AHZ7</accession>
<feature type="compositionally biased region" description="Polar residues" evidence="1">
    <location>
        <begin position="234"/>
        <end position="245"/>
    </location>
</feature>
<evidence type="ECO:0000313" key="3">
    <source>
        <dbReference type="EMBL" id="KPM37102.1"/>
    </source>
</evidence>
<dbReference type="GO" id="GO:0005634">
    <property type="term" value="C:nucleus"/>
    <property type="evidence" value="ECO:0007669"/>
    <property type="project" value="TreeGrafter"/>
</dbReference>
<dbReference type="GO" id="GO:0012506">
    <property type="term" value="C:vesicle membrane"/>
    <property type="evidence" value="ECO:0007669"/>
    <property type="project" value="TreeGrafter"/>
</dbReference>
<evidence type="ECO:0000313" key="4">
    <source>
        <dbReference type="Proteomes" id="UP000050424"/>
    </source>
</evidence>
<protein>
    <recommendedName>
        <fullName evidence="2">TUG ubiquitin-like domain-containing protein</fullName>
    </recommendedName>
</protein>
<keyword evidence="4" id="KW-1185">Reference proteome</keyword>
<dbReference type="InterPro" id="IPR021569">
    <property type="entry name" value="TUG-UBL1"/>
</dbReference>
<reference evidence="3 4" key="1">
    <citation type="submission" date="2015-09" db="EMBL/GenBank/DDBJ databases">
        <title>Draft genome of a European isolate of the apple canker pathogen Neonectria ditissima.</title>
        <authorList>
            <person name="Gomez-Cortecero A."/>
            <person name="Harrison R.J."/>
            <person name="Armitage A.D."/>
        </authorList>
    </citation>
    <scope>NUCLEOTIDE SEQUENCE [LARGE SCALE GENOMIC DNA]</scope>
    <source>
        <strain evidence="3 4">R09/05</strain>
    </source>
</reference>
<dbReference type="GO" id="GO:0005737">
    <property type="term" value="C:cytoplasm"/>
    <property type="evidence" value="ECO:0007669"/>
    <property type="project" value="TreeGrafter"/>
</dbReference>